<keyword evidence="13" id="KW-1185">Reference proteome</keyword>
<keyword evidence="6 8" id="KW-0443">Lipid metabolism</keyword>
<evidence type="ECO:0000256" key="2">
    <source>
        <dbReference type="ARBA" id="ARBA00013274"/>
    </source>
</evidence>
<dbReference type="PROSITE" id="PS51210">
    <property type="entry name" value="PLA2C"/>
    <property type="match status" value="1"/>
</dbReference>
<feature type="region of interest" description="Disordered" evidence="10">
    <location>
        <begin position="226"/>
        <end position="283"/>
    </location>
</feature>
<dbReference type="GeneID" id="92208363"/>
<feature type="region of interest" description="Disordered" evidence="10">
    <location>
        <begin position="50"/>
        <end position="78"/>
    </location>
</feature>
<evidence type="ECO:0000256" key="4">
    <source>
        <dbReference type="ARBA" id="ARBA00022801"/>
    </source>
</evidence>
<comment type="catalytic activity">
    <reaction evidence="9">
        <text>a 1-acyl-sn-glycero-3-phosphocholine + H2O = sn-glycerol 3-phosphocholine + a fatty acid + H(+)</text>
        <dbReference type="Rhea" id="RHEA:15177"/>
        <dbReference type="ChEBI" id="CHEBI:15377"/>
        <dbReference type="ChEBI" id="CHEBI:15378"/>
        <dbReference type="ChEBI" id="CHEBI:16870"/>
        <dbReference type="ChEBI" id="CHEBI:28868"/>
        <dbReference type="ChEBI" id="CHEBI:58168"/>
        <dbReference type="EC" id="3.1.1.5"/>
    </reaction>
</comment>
<evidence type="ECO:0000256" key="8">
    <source>
        <dbReference type="PROSITE-ProRule" id="PRU00555"/>
    </source>
</evidence>
<evidence type="ECO:0000256" key="1">
    <source>
        <dbReference type="ARBA" id="ARBA00008780"/>
    </source>
</evidence>
<organism evidence="12 13">
    <name type="scientific">Lodderomyces beijingensis</name>
    <dbReference type="NCBI Taxonomy" id="1775926"/>
    <lineage>
        <taxon>Eukaryota</taxon>
        <taxon>Fungi</taxon>
        <taxon>Dikarya</taxon>
        <taxon>Ascomycota</taxon>
        <taxon>Saccharomycotina</taxon>
        <taxon>Pichiomycetes</taxon>
        <taxon>Debaryomycetaceae</taxon>
        <taxon>Candida/Lodderomyces clade</taxon>
        <taxon>Lodderomyces</taxon>
    </lineage>
</organism>
<dbReference type="SMART" id="SM00022">
    <property type="entry name" value="PLAc"/>
    <property type="match status" value="1"/>
</dbReference>
<evidence type="ECO:0000256" key="5">
    <source>
        <dbReference type="ARBA" id="ARBA00022963"/>
    </source>
</evidence>
<dbReference type="SUPFAM" id="SSF52151">
    <property type="entry name" value="FabD/lysophospholipase-like"/>
    <property type="match status" value="1"/>
</dbReference>
<evidence type="ECO:0000256" key="10">
    <source>
        <dbReference type="SAM" id="MobiDB-lite"/>
    </source>
</evidence>
<name>A0ABP0ZMQ4_9ASCO</name>
<keyword evidence="7" id="KW-0325">Glycoprotein</keyword>
<evidence type="ECO:0000256" key="6">
    <source>
        <dbReference type="ARBA" id="ARBA00023098"/>
    </source>
</evidence>
<protein>
    <recommendedName>
        <fullName evidence="2 9">Lysophospholipase</fullName>
        <ecNumber evidence="2 9">3.1.1.5</ecNumber>
    </recommendedName>
</protein>
<keyword evidence="5 8" id="KW-0442">Lipid degradation</keyword>
<feature type="signal peptide" evidence="9">
    <location>
        <begin position="1"/>
        <end position="21"/>
    </location>
</feature>
<comment type="similarity">
    <text evidence="1 9">Belongs to the lysophospholipase family.</text>
</comment>
<keyword evidence="3 9" id="KW-0732">Signal</keyword>
<evidence type="ECO:0000256" key="3">
    <source>
        <dbReference type="ARBA" id="ARBA00022729"/>
    </source>
</evidence>
<dbReference type="PANTHER" id="PTHR10728:SF33">
    <property type="entry name" value="LYSOPHOSPHOLIPASE 1-RELATED"/>
    <property type="match status" value="1"/>
</dbReference>
<dbReference type="Gene3D" id="3.40.1090.10">
    <property type="entry name" value="Cytosolic phospholipase A2 catalytic domain"/>
    <property type="match status" value="1"/>
</dbReference>
<dbReference type="EMBL" id="OZ022408">
    <property type="protein sequence ID" value="CAK9438943.1"/>
    <property type="molecule type" value="Genomic_DNA"/>
</dbReference>
<sequence length="929" mass="98004">MKSPHLLQLILLASTLTIVNAEETQNTVGATPTQTPWWLQILQAATSTLSSSSSSSSSPSPTPSQKTSLSSNTASSTSEPWYQNLFGTAASTLSMPQTTATSSRAPAPVSTQTSTATSQAASAASAVSTQLSTDILSFASAVSSRASSAASSGSTHIASAAAVGSSRISSAVSAVSSDLQHLNATLSSVPHSTTTQQNSSSATTVDFLSSLLSDLGISGGGGSGGGGGLNTAKSPSSLNSTGASTMGSGSSSSAASTAQTTDETESNNDGDGVSNPYSPVNVTCPNHSIVREADGLSELEEDYVWSKQVLTNKHLVDFLANRVNMSDFDADSFINDNAHEHNITIGLAFSGGGYRAMLAGAGSILALDDRLADSNTNGLGGLLQSTTYISGLSGGSWLVGSLVLNNWISVQDVLNGSAKIWQLEDSLLNPSSMNLASLAKYYTGIGTSIVAKNEAGFETSVTDLWGRALSHQFFDDESGGSNVTWSSVRNFTSFKDHSMPYFFAVANGQVYDDSAVDSNSTFIVEISAYEFGNFDNSLRSFVDTEYLGSSIEDGNADQCVRNFDNGGFIMGTSSSLFNQVFLHLSDYDAGVLLEPVLESVLQDLSDDNDDVAIYEPNPFYQSTYGSIKSVGNNHTLSLIDGGEDAQNVPFYPLIRKERGVDVVFAFDNSADTGENWPNGTCAEATYKWQFTDQGKGTPFPFVPNVSTFLDQSLGDKPIFFGCNASSLTDLVKWHDDDKLNETDVPLVVYISNNHQSYLSNFSTFKLAYDNAEKAGTIKNGYEVMTSKNFTEDSEWGVCVGCAIIRRQQERLGQEQSQECQKCFREYCWMGGLEDGPQIDAAGLGLTDSHRNSTNSSSNSTSSGGQNSTTSGQGNSSHSGSSSTTSSTSSSSSSSSSSSRTSTKNTAYFTRPSVLMALLNSLMTLVFAYL</sequence>
<dbReference type="InterPro" id="IPR002642">
    <property type="entry name" value="LysoPLipase_cat_dom"/>
</dbReference>
<feature type="compositionally biased region" description="Low complexity" evidence="10">
    <location>
        <begin position="105"/>
        <end position="114"/>
    </location>
</feature>
<dbReference type="InterPro" id="IPR016035">
    <property type="entry name" value="Acyl_Trfase/lysoPLipase"/>
</dbReference>
<evidence type="ECO:0000313" key="13">
    <source>
        <dbReference type="Proteomes" id="UP001497383"/>
    </source>
</evidence>
<feature type="region of interest" description="Disordered" evidence="10">
    <location>
        <begin position="839"/>
        <end position="903"/>
    </location>
</feature>
<accession>A0ABP0ZMQ4</accession>
<feature type="compositionally biased region" description="Polar residues" evidence="10">
    <location>
        <begin position="95"/>
        <end position="104"/>
    </location>
</feature>
<gene>
    <name evidence="12" type="ORF">LODBEIA_P31670</name>
</gene>
<evidence type="ECO:0000256" key="7">
    <source>
        <dbReference type="ARBA" id="ARBA00023180"/>
    </source>
</evidence>
<evidence type="ECO:0000313" key="12">
    <source>
        <dbReference type="EMBL" id="CAK9438943.1"/>
    </source>
</evidence>
<proteinExistence type="inferred from homology"/>
<feature type="compositionally biased region" description="Low complexity" evidence="10">
    <location>
        <begin position="851"/>
        <end position="902"/>
    </location>
</feature>
<dbReference type="Proteomes" id="UP001497383">
    <property type="component" value="Chromosome 4"/>
</dbReference>
<feature type="chain" id="PRO_5044996584" description="Lysophospholipase" evidence="9">
    <location>
        <begin position="22"/>
        <end position="929"/>
    </location>
</feature>
<evidence type="ECO:0000256" key="9">
    <source>
        <dbReference type="RuleBase" id="RU362103"/>
    </source>
</evidence>
<feature type="compositionally biased region" description="Low complexity" evidence="10">
    <location>
        <begin position="240"/>
        <end position="261"/>
    </location>
</feature>
<feature type="region of interest" description="Disordered" evidence="10">
    <location>
        <begin position="95"/>
        <end position="114"/>
    </location>
</feature>
<keyword evidence="4 8" id="KW-0378">Hydrolase</keyword>
<dbReference type="RefSeq" id="XP_066830105.1">
    <property type="nucleotide sequence ID" value="XM_066973247.1"/>
</dbReference>
<dbReference type="Pfam" id="PF01735">
    <property type="entry name" value="PLA2_B"/>
    <property type="match status" value="1"/>
</dbReference>
<dbReference type="PANTHER" id="PTHR10728">
    <property type="entry name" value="CYTOSOLIC PHOSPHOLIPASE A2"/>
    <property type="match status" value="1"/>
</dbReference>
<dbReference type="EC" id="3.1.1.5" evidence="2 9"/>
<feature type="domain" description="PLA2c" evidence="11">
    <location>
        <begin position="283"/>
        <end position="833"/>
    </location>
</feature>
<reference evidence="12 13" key="1">
    <citation type="submission" date="2024-03" db="EMBL/GenBank/DDBJ databases">
        <authorList>
            <person name="Brejova B."/>
        </authorList>
    </citation>
    <scope>NUCLEOTIDE SEQUENCE [LARGE SCALE GENOMIC DNA]</scope>
    <source>
        <strain evidence="12 13">CBS 14171</strain>
    </source>
</reference>
<evidence type="ECO:0000259" key="11">
    <source>
        <dbReference type="PROSITE" id="PS51210"/>
    </source>
</evidence>